<reference evidence="2" key="1">
    <citation type="submission" date="2020-06" db="EMBL/GenBank/DDBJ databases">
        <title>Unique genomic features of the anaerobic methanotrophic archaea.</title>
        <authorList>
            <person name="Chadwick G.L."/>
            <person name="Skennerton C.T."/>
            <person name="Laso-Perez R."/>
            <person name="Leu A.O."/>
            <person name="Speth D.R."/>
            <person name="Yu H."/>
            <person name="Morgan-Lang C."/>
            <person name="Hatzenpichler R."/>
            <person name="Goudeau D."/>
            <person name="Malmstrom R."/>
            <person name="Brazelton W.J."/>
            <person name="Woyke T."/>
            <person name="Hallam S.J."/>
            <person name="Tyson G.W."/>
            <person name="Wegener G."/>
            <person name="Boetius A."/>
            <person name="Orphan V."/>
        </authorList>
    </citation>
    <scope>NUCLEOTIDE SEQUENCE</scope>
</reference>
<proteinExistence type="predicted"/>
<name>A0A7G9ZC63_9EURY</name>
<dbReference type="PANTHER" id="PTHR39339:SF1">
    <property type="entry name" value="CHAD DOMAIN-CONTAINING PROTEIN"/>
    <property type="match status" value="1"/>
</dbReference>
<dbReference type="Gene3D" id="1.40.20.10">
    <property type="entry name" value="CHAD domain"/>
    <property type="match status" value="1"/>
</dbReference>
<evidence type="ECO:0000259" key="1">
    <source>
        <dbReference type="PROSITE" id="PS51708"/>
    </source>
</evidence>
<organism evidence="2">
    <name type="scientific">Candidatus Methanophaga sp. ANME-1 ERB7</name>
    <dbReference type="NCBI Taxonomy" id="2759913"/>
    <lineage>
        <taxon>Archaea</taxon>
        <taxon>Methanobacteriati</taxon>
        <taxon>Methanobacteriota</taxon>
        <taxon>Stenosarchaea group</taxon>
        <taxon>Methanomicrobia</taxon>
        <taxon>Candidatus Methanophagales</taxon>
        <taxon>Candidatus Methanophagaceae</taxon>
        <taxon>Candidatus Methanophaga</taxon>
    </lineage>
</organism>
<dbReference type="Pfam" id="PF05235">
    <property type="entry name" value="CHAD"/>
    <property type="match status" value="1"/>
</dbReference>
<dbReference type="AlphaFoldDB" id="A0A7G9ZC63"/>
<evidence type="ECO:0000313" key="2">
    <source>
        <dbReference type="EMBL" id="QNO57847.1"/>
    </source>
</evidence>
<feature type="domain" description="CHAD" evidence="1">
    <location>
        <begin position="211"/>
        <end position="506"/>
    </location>
</feature>
<dbReference type="InterPro" id="IPR038186">
    <property type="entry name" value="CHAD_dom_sf"/>
</dbReference>
<accession>A0A7G9ZC63</accession>
<dbReference type="SMART" id="SM00880">
    <property type="entry name" value="CHAD"/>
    <property type="match status" value="1"/>
</dbReference>
<dbReference type="EMBL" id="MT631704">
    <property type="protein sequence ID" value="QNO57847.1"/>
    <property type="molecule type" value="Genomic_DNA"/>
</dbReference>
<sequence length="525" mass="61688">MEKGIFFTLLEDRTHQDLIQTVSESYQIVHDPPTTMRKRYFDSFDWLLYKENFVLLKQDDTIYLEDLKSFEVVAECPWRHKEEARFWWDFPDCELKTKLKDCLDVRALLPFLSFVQRSEKLHILNNDEKTVLRVYLDELNLNGDVSSTGPIRTVTLDPVRGYENEVREFHLFLGRLKVAESCENLFDLMLKQTGIKPGDYSSKVKVALTRDMGGSAATRKILIYLLNVMKQNEDGVIRDIDTEFLHDFRVSGRRTRSALTQIKDVFPDAELDRFKQDFRVLGQYSNKLRDLDVYLHNKEQYLAMLPENLRSGLDPFFMDLEKERENELGKFVEVLRSDFYRQLVSDWDAFLVSDAAHEAVRTPINAEEPVITLARRFIWRRYKKIMKDGAKMDNNSPDEKLHRLRIQCKKLRYLMEFFASLFPSDEITLLTKQLKQFQDNLGEFNDLSVQRNTLKEYLDTIVPESDRAILVAAAIGGLITNLNMRQQHVRAEFSDQFLLFSQKKNTKLVKQLFKDDDALITKEGY</sequence>
<dbReference type="PROSITE" id="PS51708">
    <property type="entry name" value="CHAD"/>
    <property type="match status" value="1"/>
</dbReference>
<dbReference type="PANTHER" id="PTHR39339">
    <property type="entry name" value="SLR1444 PROTEIN"/>
    <property type="match status" value="1"/>
</dbReference>
<gene>
    <name evidence="2" type="ORF">DCLBPEOH_00008</name>
</gene>
<protein>
    <recommendedName>
        <fullName evidence="1">CHAD domain-containing protein</fullName>
    </recommendedName>
</protein>
<dbReference type="InterPro" id="IPR007899">
    <property type="entry name" value="CHAD_dom"/>
</dbReference>